<sequence length="444" mass="50536">MSSFLTLPVEIIELIIRHLHDVSFHGNEPPINTADRPFPNHKAIKILLSLRLVGRAWATAIPTFVYDSLMLRSPWIDHYLLLMWKSCKNLHGGFSLRQMYFQQIICFPTTHLGGYYGALSDECREQFEYGHHRREPNIMYMHDAADIISLCGSKLTDLKLGFSRSIGFSNKLIDAIGHIKNLKVLFIEGNQVENHEDDYYSLVAVLSSVPSLESLSLKFATVSCLDLKPGCLPNLLHLWVTCHASNIGALNRFCADQCKQLKLLEYLPIDNSDQLDTMILTLQNNLQALSIDCIPSDIPRAVRSTSIPKLKVIRSTAISNKGTLPVWLPWSVFQTVQVFITDYDETSTYWHAVLGQVDKSFMERAQNLKHFIFLSRYGNLVKDPKLVEAFEAHGIACHFRFDTTLSELLYLQLSFSIALHREFCASLGEVGKKLIMTSVWRCLR</sequence>
<dbReference type="GeneID" id="18922963"/>
<dbReference type="KEGG" id="mlr:MELLADRAFT_106673"/>
<dbReference type="RefSeq" id="XP_007410217.1">
    <property type="nucleotide sequence ID" value="XM_007410155.1"/>
</dbReference>
<protein>
    <recommendedName>
        <fullName evidence="3">F-box domain-containing protein</fullName>
    </recommendedName>
</protein>
<dbReference type="EMBL" id="GL883108">
    <property type="protein sequence ID" value="EGG06383.1"/>
    <property type="molecule type" value="Genomic_DNA"/>
</dbReference>
<evidence type="ECO:0000313" key="1">
    <source>
        <dbReference type="EMBL" id="EGG06383.1"/>
    </source>
</evidence>
<organism evidence="2">
    <name type="scientific">Melampsora larici-populina (strain 98AG31 / pathotype 3-4-7)</name>
    <name type="common">Poplar leaf rust fungus</name>
    <dbReference type="NCBI Taxonomy" id="747676"/>
    <lineage>
        <taxon>Eukaryota</taxon>
        <taxon>Fungi</taxon>
        <taxon>Dikarya</taxon>
        <taxon>Basidiomycota</taxon>
        <taxon>Pucciniomycotina</taxon>
        <taxon>Pucciniomycetes</taxon>
        <taxon>Pucciniales</taxon>
        <taxon>Melampsoraceae</taxon>
        <taxon>Melampsora</taxon>
    </lineage>
</organism>
<name>F4RM95_MELLP</name>
<dbReference type="AlphaFoldDB" id="F4RM95"/>
<dbReference type="VEuPathDB" id="FungiDB:MELLADRAFT_106673"/>
<dbReference type="InterPro" id="IPR032675">
    <property type="entry name" value="LRR_dom_sf"/>
</dbReference>
<accession>F4RM95</accession>
<reference evidence="2" key="1">
    <citation type="journal article" date="2011" name="Proc. Natl. Acad. Sci. U.S.A.">
        <title>Obligate biotrophy features unraveled by the genomic analysis of rust fungi.</title>
        <authorList>
            <person name="Duplessis S."/>
            <person name="Cuomo C.A."/>
            <person name="Lin Y.-C."/>
            <person name="Aerts A."/>
            <person name="Tisserant E."/>
            <person name="Veneault-Fourrey C."/>
            <person name="Joly D.L."/>
            <person name="Hacquard S."/>
            <person name="Amselem J."/>
            <person name="Cantarel B.L."/>
            <person name="Chiu R."/>
            <person name="Coutinho P.M."/>
            <person name="Feau N."/>
            <person name="Field M."/>
            <person name="Frey P."/>
            <person name="Gelhaye E."/>
            <person name="Goldberg J."/>
            <person name="Grabherr M.G."/>
            <person name="Kodira C.D."/>
            <person name="Kohler A."/>
            <person name="Kuees U."/>
            <person name="Lindquist E.A."/>
            <person name="Lucas S.M."/>
            <person name="Mago R."/>
            <person name="Mauceli E."/>
            <person name="Morin E."/>
            <person name="Murat C."/>
            <person name="Pangilinan J.L."/>
            <person name="Park R."/>
            <person name="Pearson M."/>
            <person name="Quesneville H."/>
            <person name="Rouhier N."/>
            <person name="Sakthikumar S."/>
            <person name="Salamov A.A."/>
            <person name="Schmutz J."/>
            <person name="Selles B."/>
            <person name="Shapiro H."/>
            <person name="Tanguay P."/>
            <person name="Tuskan G.A."/>
            <person name="Henrissat B."/>
            <person name="Van de Peer Y."/>
            <person name="Rouze P."/>
            <person name="Ellis J.G."/>
            <person name="Dodds P.N."/>
            <person name="Schein J.E."/>
            <person name="Zhong S."/>
            <person name="Hamelin R.C."/>
            <person name="Grigoriev I.V."/>
            <person name="Szabo L.J."/>
            <person name="Martin F."/>
        </authorList>
    </citation>
    <scope>NUCLEOTIDE SEQUENCE [LARGE SCALE GENOMIC DNA]</scope>
    <source>
        <strain evidence="2">98AG31 / pathotype 3-4-7</strain>
    </source>
</reference>
<evidence type="ECO:0000313" key="2">
    <source>
        <dbReference type="Proteomes" id="UP000001072"/>
    </source>
</evidence>
<gene>
    <name evidence="1" type="ORF">MELLADRAFT_106673</name>
</gene>
<dbReference type="HOGENOM" id="CLU_032925_1_1_1"/>
<proteinExistence type="predicted"/>
<dbReference type="Proteomes" id="UP000001072">
    <property type="component" value="Unassembled WGS sequence"/>
</dbReference>
<dbReference type="InParanoid" id="F4RM95"/>
<keyword evidence="2" id="KW-1185">Reference proteome</keyword>
<dbReference type="SUPFAM" id="SSF52047">
    <property type="entry name" value="RNI-like"/>
    <property type="match status" value="1"/>
</dbReference>
<evidence type="ECO:0008006" key="3">
    <source>
        <dbReference type="Google" id="ProtNLM"/>
    </source>
</evidence>
<dbReference type="Gene3D" id="3.80.10.10">
    <property type="entry name" value="Ribonuclease Inhibitor"/>
    <property type="match status" value="1"/>
</dbReference>